<dbReference type="PANTHER" id="PTHR43861">
    <property type="entry name" value="TRANS-ACONITATE 2-METHYLTRANSFERASE-RELATED"/>
    <property type="match status" value="1"/>
</dbReference>
<dbReference type="Pfam" id="PF08484">
    <property type="entry name" value="Methyltransf_14"/>
    <property type="match status" value="1"/>
</dbReference>
<dbReference type="SUPFAM" id="SSF53335">
    <property type="entry name" value="S-adenosyl-L-methionine-dependent methyltransferases"/>
    <property type="match status" value="1"/>
</dbReference>
<reference evidence="3 4" key="1">
    <citation type="journal article" date="2016" name="Nat. Commun.">
        <title>Thousands of microbial genomes shed light on interconnected biogeochemical processes in an aquifer system.</title>
        <authorList>
            <person name="Anantharaman K."/>
            <person name="Brown C.T."/>
            <person name="Hug L.A."/>
            <person name="Sharon I."/>
            <person name="Castelle C.J."/>
            <person name="Probst A.J."/>
            <person name="Thomas B.C."/>
            <person name="Singh A."/>
            <person name="Wilkins M.J."/>
            <person name="Karaoz U."/>
            <person name="Brodie E.L."/>
            <person name="Williams K.H."/>
            <person name="Hubbard S.S."/>
            <person name="Banfield J.F."/>
        </authorList>
    </citation>
    <scope>NUCLEOTIDE SEQUENCE [LARGE SCALE GENOMIC DNA]</scope>
</reference>
<dbReference type="InterPro" id="IPR013630">
    <property type="entry name" value="Methyltransf_Zn-bd_dom_put"/>
</dbReference>
<evidence type="ECO:0000313" key="3">
    <source>
        <dbReference type="EMBL" id="OGK19992.1"/>
    </source>
</evidence>
<dbReference type="InterPro" id="IPR029063">
    <property type="entry name" value="SAM-dependent_MTases_sf"/>
</dbReference>
<feature type="domain" description="Methyltransferase putative zinc binding" evidence="1">
    <location>
        <begin position="15"/>
        <end position="76"/>
    </location>
</feature>
<organism evidence="3 4">
    <name type="scientific">Candidatus Roizmanbacteria bacterium RIFCSPHIGHO2_01_FULL_39_8</name>
    <dbReference type="NCBI Taxonomy" id="1802033"/>
    <lineage>
        <taxon>Bacteria</taxon>
        <taxon>Candidatus Roizmaniibacteriota</taxon>
    </lineage>
</organism>
<evidence type="ECO:0000259" key="2">
    <source>
        <dbReference type="Pfam" id="PF08484"/>
    </source>
</evidence>
<name>A0A1F7GNB7_9BACT</name>
<evidence type="ECO:0000313" key="4">
    <source>
        <dbReference type="Proteomes" id="UP000177026"/>
    </source>
</evidence>
<feature type="domain" description="C-methyltransferase" evidence="2">
    <location>
        <begin position="255"/>
        <end position="412"/>
    </location>
</feature>
<gene>
    <name evidence="3" type="ORF">A2866_06295</name>
</gene>
<dbReference type="Gene3D" id="3.40.50.150">
    <property type="entry name" value="Vaccinia Virus protein VP39"/>
    <property type="match status" value="1"/>
</dbReference>
<dbReference type="Gene3D" id="6.20.50.110">
    <property type="entry name" value="Methyltransferase, zinc-binding domain"/>
    <property type="match status" value="1"/>
</dbReference>
<proteinExistence type="predicted"/>
<evidence type="ECO:0008006" key="5">
    <source>
        <dbReference type="Google" id="ProtNLM"/>
    </source>
</evidence>
<accession>A0A1F7GNB7</accession>
<comment type="caution">
    <text evidence="3">The sequence shown here is derived from an EMBL/GenBank/DDBJ whole genome shotgun (WGS) entry which is preliminary data.</text>
</comment>
<dbReference type="AlphaFoldDB" id="A0A1F7GNB7"/>
<dbReference type="Pfam" id="PF08421">
    <property type="entry name" value="Methyltransf_13"/>
    <property type="match status" value="1"/>
</dbReference>
<evidence type="ECO:0000259" key="1">
    <source>
        <dbReference type="Pfam" id="PF08421"/>
    </source>
</evidence>
<dbReference type="EMBL" id="MFZI01000041">
    <property type="protein sequence ID" value="OGK19992.1"/>
    <property type="molecule type" value="Genomic_DNA"/>
</dbReference>
<dbReference type="Pfam" id="PF13489">
    <property type="entry name" value="Methyltransf_23"/>
    <property type="match status" value="1"/>
</dbReference>
<dbReference type="PANTHER" id="PTHR43861:SF5">
    <property type="entry name" value="BLL5978 PROTEIN"/>
    <property type="match status" value="1"/>
</dbReference>
<dbReference type="Proteomes" id="UP000177026">
    <property type="component" value="Unassembled WGS sequence"/>
</dbReference>
<dbReference type="InterPro" id="IPR038576">
    <property type="entry name" value="Methyltransf_Zn-bd_dom_put_sf"/>
</dbReference>
<dbReference type="Gene3D" id="6.10.250.3100">
    <property type="match status" value="1"/>
</dbReference>
<sequence length="417" mass="48370">MKWKNDFSRFKLRSCRICRSKKLYSFLSLGMMPIPNGFLAIKDLRNKEEKYPLSVCVCEDCHLVQLTHVIPAKIMFKNYLYIPSTSLTMLKHFNDLVEDIRKKSKLSSEDLIVDIGSNDGTLLTFFKKEGMKVLGIDPSENLSLIAKLKGIENVNKFFTRKQASKIIKKYGRAKIITATNVMPHVHNLHNFFSGVSDLLTDDGIFIAEFPYVPDLFRKNEFDTIYHEHLSYFSLQPLKILLDRYHLRINELKKIPVHGGSLRLYIAKKSLLQGEKQTDAFLENEKKNNFGQLKTYKNFSRRVRKMRIALVTLLKELKRNGKKIVGYGASAKGNVLLNYCNLDTRTIEYIVDSISYKQGKFTPGTHVPIFSEERLQKDMPDYALLLSWNFADEILRKQVAYREKGGRFIITIPYLRIE</sequence>
<dbReference type="InterPro" id="IPR013691">
    <property type="entry name" value="MeTrfase_14"/>
</dbReference>
<protein>
    <recommendedName>
        <fullName evidence="5">Methyltransferase</fullName>
    </recommendedName>
</protein>
<dbReference type="Gene3D" id="3.40.50.720">
    <property type="entry name" value="NAD(P)-binding Rossmann-like Domain"/>
    <property type="match status" value="1"/>
</dbReference>